<proteinExistence type="predicted"/>
<dbReference type="PATRIC" id="fig|1279460.3.peg.1501"/>
<protein>
    <submittedName>
        <fullName evidence="1">Uncharacterized protein</fullName>
    </submittedName>
</protein>
<dbReference type="AntiFam" id="ANF00056">
    <property type="entry name" value="Translation of DNA repeat"/>
</dbReference>
<dbReference type="Proteomes" id="UP000056502">
    <property type="component" value="Chromosome I"/>
</dbReference>
<evidence type="ECO:0000313" key="2">
    <source>
        <dbReference type="Proteomes" id="UP000056502"/>
    </source>
</evidence>
<name>A0A0M4NIJ7_LEPIR</name>
<reference evidence="1 2" key="1">
    <citation type="journal article" date="2015" name="Genome Announc.">
        <title>Whole-Genome Sequence of Leptospira interrogans Serovar Hardjo Subtype Hardjoprajitno Strain Norma, Isolated from Cattle in a Leptospirosis Outbreak in Brazil.</title>
        <authorList>
            <person name="Cosate M.R."/>
            <person name="Soares S.C."/>
            <person name="Mendes T.A."/>
            <person name="Raittz R.T."/>
            <person name="Moreira E.C."/>
            <person name="Leite R."/>
            <person name="Fernandes G.R."/>
            <person name="Haddad J.P."/>
            <person name="Ortega J.M."/>
        </authorList>
    </citation>
    <scope>NUCLEOTIDE SEQUENCE [LARGE SCALE GENOMIC DNA]</scope>
    <source>
        <strain evidence="1 2">Norma</strain>
    </source>
</reference>
<sequence length="45" mass="5542">MWEHYYQNLTTFELLENSQIARCDLICRNYCILLKISKELSRKIF</sequence>
<dbReference type="EMBL" id="CP012603">
    <property type="protein sequence ID" value="ALE38684.1"/>
    <property type="molecule type" value="Genomic_DNA"/>
</dbReference>
<accession>A0A0M4NIJ7</accession>
<organism evidence="1">
    <name type="scientific">Leptospira interrogans serovar Hardjo str. Norma</name>
    <dbReference type="NCBI Taxonomy" id="1279460"/>
    <lineage>
        <taxon>Bacteria</taxon>
        <taxon>Pseudomonadati</taxon>
        <taxon>Spirochaetota</taxon>
        <taxon>Spirochaetia</taxon>
        <taxon>Leptospirales</taxon>
        <taxon>Leptospiraceae</taxon>
        <taxon>Leptospira</taxon>
    </lineage>
</organism>
<dbReference type="AlphaFoldDB" id="A0A0M4NIJ7"/>
<evidence type="ECO:0000313" key="1">
    <source>
        <dbReference type="EMBL" id="ALE38684.1"/>
    </source>
</evidence>
<gene>
    <name evidence="1" type="ORF">G436_1488</name>
</gene>